<keyword evidence="1" id="KW-0812">Transmembrane</keyword>
<feature type="transmembrane region" description="Helical" evidence="1">
    <location>
        <begin position="81"/>
        <end position="99"/>
    </location>
</feature>
<dbReference type="OrthoDB" id="4822551at2"/>
<dbReference type="InterPro" id="IPR047928">
    <property type="entry name" value="Perm_prefix_1"/>
</dbReference>
<protein>
    <submittedName>
        <fullName evidence="3">VanZ family protein</fullName>
    </submittedName>
</protein>
<proteinExistence type="predicted"/>
<name>A0A518VAM1_BRELA</name>
<feature type="transmembrane region" description="Helical" evidence="1">
    <location>
        <begin position="153"/>
        <end position="175"/>
    </location>
</feature>
<evidence type="ECO:0000313" key="4">
    <source>
        <dbReference type="Proteomes" id="UP000319432"/>
    </source>
</evidence>
<organism evidence="3 4">
    <name type="scientific">Brevibacillus laterosporus</name>
    <name type="common">Bacillus laterosporus</name>
    <dbReference type="NCBI Taxonomy" id="1465"/>
    <lineage>
        <taxon>Bacteria</taxon>
        <taxon>Bacillati</taxon>
        <taxon>Bacillota</taxon>
        <taxon>Bacilli</taxon>
        <taxon>Bacillales</taxon>
        <taxon>Paenibacillaceae</taxon>
        <taxon>Brevibacillus</taxon>
    </lineage>
</organism>
<dbReference type="NCBIfam" id="NF038403">
    <property type="entry name" value="perm_prefix_1"/>
    <property type="match status" value="1"/>
</dbReference>
<keyword evidence="1" id="KW-0472">Membrane</keyword>
<dbReference type="PANTHER" id="PTHR36834">
    <property type="entry name" value="MEMBRANE PROTEIN-RELATED"/>
    <property type="match status" value="1"/>
</dbReference>
<sequence length="244" mass="29224">MTLEKYVDQIVKRLPCSKKEKRDMRDELLDHLRMLAEEYREEGHDTKQAEQMAMDRFGKEEQISKHICEAMPVLDQYWRRWFMGGLCGYGFILIYLFFLSPDRWRRQEFIVAWKKRMIEYGVPQYTKVFQNTKPFSTISDYIVHYQNYSATTIFLNLFGNILVFIPLGFLLPILFTRFASVNRVFLFSFMTSLLVEIFQYLFMLGSFDVDDILLNSIGALCGFGCYRLSLFLVYRYRNRLFDDQ</sequence>
<dbReference type="InterPro" id="IPR053150">
    <property type="entry name" value="Teicoplanin_resist-assoc"/>
</dbReference>
<accession>A0A518VAM1</accession>
<keyword evidence="1" id="KW-1133">Transmembrane helix</keyword>
<evidence type="ECO:0000259" key="2">
    <source>
        <dbReference type="Pfam" id="PF04892"/>
    </source>
</evidence>
<dbReference type="Pfam" id="PF04892">
    <property type="entry name" value="VanZ"/>
    <property type="match status" value="1"/>
</dbReference>
<dbReference type="PANTHER" id="PTHR36834:SF2">
    <property type="entry name" value="MEMBRANE PROTEIN"/>
    <property type="match status" value="1"/>
</dbReference>
<evidence type="ECO:0000256" key="1">
    <source>
        <dbReference type="SAM" id="Phobius"/>
    </source>
</evidence>
<gene>
    <name evidence="3" type="ORF">EEL30_18135</name>
</gene>
<evidence type="ECO:0000313" key="3">
    <source>
        <dbReference type="EMBL" id="QDX94042.1"/>
    </source>
</evidence>
<feature type="domain" description="VanZ-like" evidence="2">
    <location>
        <begin position="91"/>
        <end position="228"/>
    </location>
</feature>
<dbReference type="AlphaFoldDB" id="A0A518VAM1"/>
<keyword evidence="4" id="KW-1185">Reference proteome</keyword>
<feature type="transmembrane region" description="Helical" evidence="1">
    <location>
        <begin position="184"/>
        <end position="206"/>
    </location>
</feature>
<feature type="transmembrane region" description="Helical" evidence="1">
    <location>
        <begin position="212"/>
        <end position="234"/>
    </location>
</feature>
<dbReference type="Proteomes" id="UP000319432">
    <property type="component" value="Chromosome"/>
</dbReference>
<reference evidence="3 4" key="1">
    <citation type="submission" date="2018-11" db="EMBL/GenBank/DDBJ databases">
        <title>Phylogenetic determinants of toxin gene distribution in genomes of Brevibacillus laterosporus.</title>
        <authorList>
            <person name="Glare T.R."/>
            <person name="Durrant A."/>
            <person name="Berry C."/>
            <person name="Palma L."/>
            <person name="Ormskirk M."/>
            <person name="Cox M.O."/>
        </authorList>
    </citation>
    <scope>NUCLEOTIDE SEQUENCE [LARGE SCALE GENOMIC DNA]</scope>
    <source>
        <strain evidence="3 4">1821L</strain>
    </source>
</reference>
<dbReference type="InterPro" id="IPR006976">
    <property type="entry name" value="VanZ-like"/>
</dbReference>
<dbReference type="EMBL" id="CP033464">
    <property type="protein sequence ID" value="QDX94042.1"/>
    <property type="molecule type" value="Genomic_DNA"/>
</dbReference>